<evidence type="ECO:0000313" key="4">
    <source>
        <dbReference type="Proteomes" id="UP001176940"/>
    </source>
</evidence>
<sequence>MAKIDGKMDGAKYRTILEENLLESAKDLRLGWSFVFQQDNDPKHKAKSTMEWFTNKRIQLQRFSHLSFLERASEDETAERNQQKRKRRIKQKKTSSHKKKPGSVECLLIELPFAHADICSVLETTKAVDKKVKKKRKRHQLETDEDDKSEKKKRPNYFVSLPITNVKILDDIKTIQNSVLEKDDRLSSAMIPQGSFHLTLFVMHLATEEEVAL</sequence>
<feature type="region of interest" description="Disordered" evidence="1">
    <location>
        <begin position="134"/>
        <end position="153"/>
    </location>
</feature>
<feature type="compositionally biased region" description="Basic residues" evidence="1">
    <location>
        <begin position="83"/>
        <end position="99"/>
    </location>
</feature>
<evidence type="ECO:0000256" key="1">
    <source>
        <dbReference type="SAM" id="MobiDB-lite"/>
    </source>
</evidence>
<feature type="region of interest" description="Disordered" evidence="1">
    <location>
        <begin position="74"/>
        <end position="99"/>
    </location>
</feature>
<protein>
    <recommendedName>
        <fullName evidence="2">A-kinase anchor protein 7-like phosphoesterase domain-containing protein</fullName>
    </recommendedName>
</protein>
<dbReference type="Proteomes" id="UP001176940">
    <property type="component" value="Unassembled WGS sequence"/>
</dbReference>
<keyword evidence="4" id="KW-1185">Reference proteome</keyword>
<evidence type="ECO:0000259" key="2">
    <source>
        <dbReference type="Pfam" id="PF10469"/>
    </source>
</evidence>
<dbReference type="InterPro" id="IPR052641">
    <property type="entry name" value="AKAP7_isoform_gamma"/>
</dbReference>
<dbReference type="EMBL" id="CAUEEQ010023214">
    <property type="protein sequence ID" value="CAJ0944923.1"/>
    <property type="molecule type" value="Genomic_DNA"/>
</dbReference>
<feature type="domain" description="A-kinase anchor protein 7-like phosphoesterase" evidence="2">
    <location>
        <begin position="155"/>
        <end position="212"/>
    </location>
</feature>
<dbReference type="Gene3D" id="3.90.1140.10">
    <property type="entry name" value="Cyclic phosphodiesterase"/>
    <property type="match status" value="1"/>
</dbReference>
<dbReference type="InterPro" id="IPR036397">
    <property type="entry name" value="RNaseH_sf"/>
</dbReference>
<proteinExistence type="predicted"/>
<dbReference type="InterPro" id="IPR019510">
    <property type="entry name" value="AKAP7-like_phosphoesterase"/>
</dbReference>
<dbReference type="PANTHER" id="PTHR15934">
    <property type="entry name" value="RNA 2',3'-CYCLIC PHOSPHODIESTERASE"/>
    <property type="match status" value="1"/>
</dbReference>
<reference evidence="3" key="1">
    <citation type="submission" date="2023-07" db="EMBL/GenBank/DDBJ databases">
        <authorList>
            <person name="Stuckert A."/>
        </authorList>
    </citation>
    <scope>NUCLEOTIDE SEQUENCE</scope>
</reference>
<dbReference type="Pfam" id="PF10469">
    <property type="entry name" value="AKAP7_NLS"/>
    <property type="match status" value="1"/>
</dbReference>
<evidence type="ECO:0000313" key="3">
    <source>
        <dbReference type="EMBL" id="CAJ0944923.1"/>
    </source>
</evidence>
<organism evidence="3 4">
    <name type="scientific">Ranitomeya imitator</name>
    <name type="common">mimic poison frog</name>
    <dbReference type="NCBI Taxonomy" id="111125"/>
    <lineage>
        <taxon>Eukaryota</taxon>
        <taxon>Metazoa</taxon>
        <taxon>Chordata</taxon>
        <taxon>Craniata</taxon>
        <taxon>Vertebrata</taxon>
        <taxon>Euteleostomi</taxon>
        <taxon>Amphibia</taxon>
        <taxon>Batrachia</taxon>
        <taxon>Anura</taxon>
        <taxon>Neobatrachia</taxon>
        <taxon>Hyloidea</taxon>
        <taxon>Dendrobatidae</taxon>
        <taxon>Dendrobatinae</taxon>
        <taxon>Ranitomeya</taxon>
    </lineage>
</organism>
<gene>
    <name evidence="3" type="ORF">RIMI_LOCUS10638990</name>
</gene>
<dbReference type="Gene3D" id="3.30.420.10">
    <property type="entry name" value="Ribonuclease H-like superfamily/Ribonuclease H"/>
    <property type="match status" value="1"/>
</dbReference>
<comment type="caution">
    <text evidence="3">The sequence shown here is derived from an EMBL/GenBank/DDBJ whole genome shotgun (WGS) entry which is preliminary data.</text>
</comment>
<dbReference type="PANTHER" id="PTHR15934:SF6">
    <property type="entry name" value="A-KINASE ANCHOR PROTEIN 7 ISOFORM GAMMA"/>
    <property type="match status" value="1"/>
</dbReference>
<name>A0ABN9LLF0_9NEOB</name>
<accession>A0ABN9LLF0</accession>